<dbReference type="Pfam" id="PF07714">
    <property type="entry name" value="PK_Tyr_Ser-Thr"/>
    <property type="match status" value="1"/>
</dbReference>
<proteinExistence type="predicted"/>
<comment type="subunit">
    <text evidence="12">Interacts with ARAC5 and ARAC10.</text>
</comment>
<dbReference type="EC" id="2.7.11.1" evidence="2"/>
<dbReference type="Proteomes" id="UP001642360">
    <property type="component" value="Unassembled WGS sequence"/>
</dbReference>
<evidence type="ECO:0000256" key="1">
    <source>
        <dbReference type="ARBA" id="ARBA00004496"/>
    </source>
</evidence>
<dbReference type="InterPro" id="IPR017441">
    <property type="entry name" value="Protein_kinase_ATP_BS"/>
</dbReference>
<dbReference type="PANTHER" id="PTHR47987">
    <property type="entry name" value="OS08G0249100 PROTEIN"/>
    <property type="match status" value="1"/>
</dbReference>
<evidence type="ECO:0000256" key="5">
    <source>
        <dbReference type="ARBA" id="ARBA00022553"/>
    </source>
</evidence>
<feature type="compositionally biased region" description="Basic and acidic residues" evidence="14">
    <location>
        <begin position="1"/>
        <end position="74"/>
    </location>
</feature>
<dbReference type="GO" id="GO:0005524">
    <property type="term" value="F:ATP binding"/>
    <property type="evidence" value="ECO:0007669"/>
    <property type="project" value="UniProtKB-UniRule"/>
</dbReference>
<feature type="domain" description="Protein kinase" evidence="15">
    <location>
        <begin position="235"/>
        <end position="509"/>
    </location>
</feature>
<feature type="compositionally biased region" description="Polar residues" evidence="14">
    <location>
        <begin position="144"/>
        <end position="158"/>
    </location>
</feature>
<keyword evidence="3" id="KW-0963">Cytoplasm</keyword>
<comment type="subcellular location">
    <subcellularLocation>
        <location evidence="1">Cytoplasm</location>
    </subcellularLocation>
</comment>
<evidence type="ECO:0000256" key="8">
    <source>
        <dbReference type="ARBA" id="ARBA00022777"/>
    </source>
</evidence>
<name>A0ABC8TJN3_9AQUA</name>
<dbReference type="InterPro" id="IPR008266">
    <property type="entry name" value="Tyr_kinase_AS"/>
</dbReference>
<comment type="catalytic activity">
    <reaction evidence="11">
        <text>L-seryl-[protein] + ATP = O-phospho-L-seryl-[protein] + ADP + H(+)</text>
        <dbReference type="Rhea" id="RHEA:17989"/>
        <dbReference type="Rhea" id="RHEA-COMP:9863"/>
        <dbReference type="Rhea" id="RHEA-COMP:11604"/>
        <dbReference type="ChEBI" id="CHEBI:15378"/>
        <dbReference type="ChEBI" id="CHEBI:29999"/>
        <dbReference type="ChEBI" id="CHEBI:30616"/>
        <dbReference type="ChEBI" id="CHEBI:83421"/>
        <dbReference type="ChEBI" id="CHEBI:456216"/>
        <dbReference type="EC" id="2.7.11.1"/>
    </reaction>
</comment>
<evidence type="ECO:0000256" key="12">
    <source>
        <dbReference type="ARBA" id="ARBA00063228"/>
    </source>
</evidence>
<evidence type="ECO:0000256" key="4">
    <source>
        <dbReference type="ARBA" id="ARBA00022527"/>
    </source>
</evidence>
<dbReference type="Gene3D" id="3.30.200.20">
    <property type="entry name" value="Phosphorylase Kinase, domain 1"/>
    <property type="match status" value="1"/>
</dbReference>
<keyword evidence="4" id="KW-0723">Serine/threonine-protein kinase</keyword>
<dbReference type="PROSITE" id="PS00109">
    <property type="entry name" value="PROTEIN_KINASE_TYR"/>
    <property type="match status" value="1"/>
</dbReference>
<dbReference type="EMBL" id="CAUOFW020005258">
    <property type="protein sequence ID" value="CAK9169196.1"/>
    <property type="molecule type" value="Genomic_DNA"/>
</dbReference>
<dbReference type="PROSITE" id="PS00107">
    <property type="entry name" value="PROTEIN_KINASE_ATP"/>
    <property type="match status" value="1"/>
</dbReference>
<evidence type="ECO:0000259" key="15">
    <source>
        <dbReference type="PROSITE" id="PS50011"/>
    </source>
</evidence>
<evidence type="ECO:0000313" key="16">
    <source>
        <dbReference type="EMBL" id="CAK9169196.1"/>
    </source>
</evidence>
<protein>
    <recommendedName>
        <fullName evidence="2">non-specific serine/threonine protein kinase</fullName>
        <ecNumber evidence="2">2.7.11.1</ecNumber>
    </recommendedName>
</protein>
<sequence length="549" mass="62483">MTILMEETRESPETKVLEDKKKQEDSNDKSLPRETRDIPEKEELEDVKNQEDEDMKIQENSDEQSSPRETREIPETEEPEDVKRETQEIPERELLEDVNKQEDIKIQEDSDDESSPRGVLEIPISGSDSDNNSSSFSSSSGSSLNEKSANNGAHSGENQGLHWRNLIDNIKKRSMRRFSSITLLARSELSRKTLRKRLERNHSAEDSIDCEDFLVPKPSWRNFSYEELVAATDNFSPDNMIGKGGHAEVYKGCLSDGEIVAVKRITKKEKNDEDRVGDFLSELGIIAHINHPNAAKLVGFSADNGLHLVLQFLPHGSLSSLLHGSTKNLEWNIRFRVALGVAEGLQYLHCECQRRIIHRDITASNILLTEDYEPQISDFGLARWLPEKWTHHVVSPIEGTFGYMAPEYFMHGIVDEKTDVFAFGVLLLELITGRRAVDSCRQSLVMWAKPLLEENNGEELADPRLEDAYDTIEMKRAMLTASTCLHHLPTMRPNMTRVVQLLRGETRTVDLQQKSMGGRAVIVDACDLEDYTCTTYLKDLDRHMELVME</sequence>
<dbReference type="InterPro" id="IPR000719">
    <property type="entry name" value="Prot_kinase_dom"/>
</dbReference>
<gene>
    <name evidence="16" type="ORF">ILEXP_LOCUS38639</name>
</gene>
<keyword evidence="9 13" id="KW-0067">ATP-binding</keyword>
<dbReference type="Gene3D" id="1.10.510.10">
    <property type="entry name" value="Transferase(Phosphotransferase) domain 1"/>
    <property type="match status" value="1"/>
</dbReference>
<dbReference type="SUPFAM" id="SSF56112">
    <property type="entry name" value="Protein kinase-like (PK-like)"/>
    <property type="match status" value="1"/>
</dbReference>
<evidence type="ECO:0000256" key="14">
    <source>
        <dbReference type="SAM" id="MobiDB-lite"/>
    </source>
</evidence>
<keyword evidence="5" id="KW-0597">Phosphoprotein</keyword>
<dbReference type="InterPro" id="IPR046958">
    <property type="entry name" value="RBK1/2/STUNTED"/>
</dbReference>
<dbReference type="GO" id="GO:0005737">
    <property type="term" value="C:cytoplasm"/>
    <property type="evidence" value="ECO:0007669"/>
    <property type="project" value="UniProtKB-SubCell"/>
</dbReference>
<keyword evidence="6" id="KW-0808">Transferase</keyword>
<feature type="region of interest" description="Disordered" evidence="14">
    <location>
        <begin position="1"/>
        <end position="159"/>
    </location>
</feature>
<evidence type="ECO:0000256" key="2">
    <source>
        <dbReference type="ARBA" id="ARBA00012513"/>
    </source>
</evidence>
<dbReference type="FunFam" id="3.30.200.20:FF:000558">
    <property type="entry name" value="Receptor-like cytosolic serine/threonine-protein kinase RBK1"/>
    <property type="match status" value="1"/>
</dbReference>
<dbReference type="PANTHER" id="PTHR47987:SF7">
    <property type="entry name" value="PROTEIN KINASE SUPERFAMILY PROTEIN"/>
    <property type="match status" value="1"/>
</dbReference>
<keyword evidence="7 13" id="KW-0547">Nucleotide-binding</keyword>
<dbReference type="PROSITE" id="PS50011">
    <property type="entry name" value="PROTEIN_KINASE_DOM"/>
    <property type="match status" value="1"/>
</dbReference>
<organism evidence="16 17">
    <name type="scientific">Ilex paraguariensis</name>
    <name type="common">yerba mate</name>
    <dbReference type="NCBI Taxonomy" id="185542"/>
    <lineage>
        <taxon>Eukaryota</taxon>
        <taxon>Viridiplantae</taxon>
        <taxon>Streptophyta</taxon>
        <taxon>Embryophyta</taxon>
        <taxon>Tracheophyta</taxon>
        <taxon>Spermatophyta</taxon>
        <taxon>Magnoliopsida</taxon>
        <taxon>eudicotyledons</taxon>
        <taxon>Gunneridae</taxon>
        <taxon>Pentapetalae</taxon>
        <taxon>asterids</taxon>
        <taxon>campanulids</taxon>
        <taxon>Aquifoliales</taxon>
        <taxon>Aquifoliaceae</taxon>
        <taxon>Ilex</taxon>
    </lineage>
</organism>
<dbReference type="GO" id="GO:0004674">
    <property type="term" value="F:protein serine/threonine kinase activity"/>
    <property type="evidence" value="ECO:0007669"/>
    <property type="project" value="UniProtKB-KW"/>
</dbReference>
<evidence type="ECO:0000256" key="3">
    <source>
        <dbReference type="ARBA" id="ARBA00022490"/>
    </source>
</evidence>
<dbReference type="InterPro" id="IPR001245">
    <property type="entry name" value="Ser-Thr/Tyr_kinase_cat_dom"/>
</dbReference>
<evidence type="ECO:0000256" key="9">
    <source>
        <dbReference type="ARBA" id="ARBA00022840"/>
    </source>
</evidence>
<evidence type="ECO:0000313" key="17">
    <source>
        <dbReference type="Proteomes" id="UP001642360"/>
    </source>
</evidence>
<feature type="compositionally biased region" description="Basic and acidic residues" evidence="14">
    <location>
        <begin position="81"/>
        <end position="108"/>
    </location>
</feature>
<evidence type="ECO:0000256" key="10">
    <source>
        <dbReference type="ARBA" id="ARBA00047899"/>
    </source>
</evidence>
<dbReference type="InterPro" id="IPR011009">
    <property type="entry name" value="Kinase-like_dom_sf"/>
</dbReference>
<evidence type="ECO:0000256" key="7">
    <source>
        <dbReference type="ARBA" id="ARBA00022741"/>
    </source>
</evidence>
<dbReference type="FunFam" id="1.10.510.10:FF:000335">
    <property type="entry name" value="receptor-like cytosolic serine/threonine-protein kinase RBK2"/>
    <property type="match status" value="1"/>
</dbReference>
<keyword evidence="8" id="KW-0418">Kinase</keyword>
<accession>A0ABC8TJN3</accession>
<keyword evidence="17" id="KW-1185">Reference proteome</keyword>
<feature type="compositionally biased region" description="Low complexity" evidence="14">
    <location>
        <begin position="125"/>
        <end position="143"/>
    </location>
</feature>
<dbReference type="GO" id="GO:0051020">
    <property type="term" value="F:GTPase binding"/>
    <property type="evidence" value="ECO:0007669"/>
    <property type="project" value="UniProtKB-ARBA"/>
</dbReference>
<evidence type="ECO:0000256" key="11">
    <source>
        <dbReference type="ARBA" id="ARBA00048679"/>
    </source>
</evidence>
<feature type="binding site" evidence="13">
    <location>
        <position position="263"/>
    </location>
    <ligand>
        <name>ATP</name>
        <dbReference type="ChEBI" id="CHEBI:30616"/>
    </ligand>
</feature>
<evidence type="ECO:0000256" key="13">
    <source>
        <dbReference type="PROSITE-ProRule" id="PRU10141"/>
    </source>
</evidence>
<comment type="caution">
    <text evidence="16">The sequence shown here is derived from an EMBL/GenBank/DDBJ whole genome shotgun (WGS) entry which is preliminary data.</text>
</comment>
<reference evidence="16 17" key="1">
    <citation type="submission" date="2024-02" db="EMBL/GenBank/DDBJ databases">
        <authorList>
            <person name="Vignale AGUSTIN F."/>
            <person name="Sosa J E."/>
            <person name="Modenutti C."/>
        </authorList>
    </citation>
    <scope>NUCLEOTIDE SEQUENCE [LARGE SCALE GENOMIC DNA]</scope>
</reference>
<comment type="catalytic activity">
    <reaction evidence="10">
        <text>L-threonyl-[protein] + ATP = O-phospho-L-threonyl-[protein] + ADP + H(+)</text>
        <dbReference type="Rhea" id="RHEA:46608"/>
        <dbReference type="Rhea" id="RHEA-COMP:11060"/>
        <dbReference type="Rhea" id="RHEA-COMP:11605"/>
        <dbReference type="ChEBI" id="CHEBI:15378"/>
        <dbReference type="ChEBI" id="CHEBI:30013"/>
        <dbReference type="ChEBI" id="CHEBI:30616"/>
        <dbReference type="ChEBI" id="CHEBI:61977"/>
        <dbReference type="ChEBI" id="CHEBI:456216"/>
        <dbReference type="EC" id="2.7.11.1"/>
    </reaction>
</comment>
<evidence type="ECO:0000256" key="6">
    <source>
        <dbReference type="ARBA" id="ARBA00022679"/>
    </source>
</evidence>
<dbReference type="AlphaFoldDB" id="A0ABC8TJN3"/>